<evidence type="ECO:0000256" key="2">
    <source>
        <dbReference type="ARBA" id="ARBA00023125"/>
    </source>
</evidence>
<evidence type="ECO:0000256" key="1">
    <source>
        <dbReference type="ARBA" id="ARBA00023015"/>
    </source>
</evidence>
<feature type="domain" description="HTH gntR-type" evidence="4">
    <location>
        <begin position="12"/>
        <end position="79"/>
    </location>
</feature>
<comment type="caution">
    <text evidence="5">The sequence shown here is derived from an EMBL/GenBank/DDBJ whole genome shotgun (WGS) entry which is preliminary data.</text>
</comment>
<dbReference type="Pfam" id="PF00392">
    <property type="entry name" value="GntR"/>
    <property type="match status" value="1"/>
</dbReference>
<reference evidence="5 6" key="1">
    <citation type="submission" date="2021-10" db="EMBL/GenBank/DDBJ databases">
        <title>Collection of gut derived symbiotic bacterial strains cultured from healthy donors.</title>
        <authorList>
            <person name="Lin H."/>
            <person name="Littmann E."/>
            <person name="Kohout C."/>
            <person name="Pamer E.G."/>
        </authorList>
    </citation>
    <scope>NUCLEOTIDE SEQUENCE [LARGE SCALE GENOMIC DNA]</scope>
    <source>
        <strain evidence="5 6">DFI.1.165</strain>
    </source>
</reference>
<dbReference type="PANTHER" id="PTHR43537:SF24">
    <property type="entry name" value="GLUCONATE OPERON TRANSCRIPTIONAL REPRESSOR"/>
    <property type="match status" value="1"/>
</dbReference>
<dbReference type="InterPro" id="IPR000524">
    <property type="entry name" value="Tscrpt_reg_HTH_GntR"/>
</dbReference>
<dbReference type="CDD" id="cd07377">
    <property type="entry name" value="WHTH_GntR"/>
    <property type="match status" value="1"/>
</dbReference>
<dbReference type="SMART" id="SM00895">
    <property type="entry name" value="FCD"/>
    <property type="match status" value="1"/>
</dbReference>
<keyword evidence="2" id="KW-0238">DNA-binding</keyword>
<keyword evidence="1" id="KW-0805">Transcription regulation</keyword>
<evidence type="ECO:0000256" key="3">
    <source>
        <dbReference type="ARBA" id="ARBA00023163"/>
    </source>
</evidence>
<dbReference type="RefSeq" id="WP_066737658.1">
    <property type="nucleotide sequence ID" value="NZ_JAJCIQ010000005.1"/>
</dbReference>
<proteinExistence type="predicted"/>
<evidence type="ECO:0000313" key="5">
    <source>
        <dbReference type="EMBL" id="MCB7387403.1"/>
    </source>
</evidence>
<dbReference type="SUPFAM" id="SSF46785">
    <property type="entry name" value="Winged helix' DNA-binding domain"/>
    <property type="match status" value="1"/>
</dbReference>
<sequence>MEKRKKPAIVKTTIREQVVEVLRKKIFSGEIKPGERIVEADVSEMLQVSRGPIREALRQIEEEGLITYEAHKGCVVRLLSHRDMQELYLIRSTLEGLAVKIYSARMSTAGINKLQKAVDDIAEAAEKKSLFDIVEADERFHDAMVEEAGCEKLYQMWKSLGGANAATYYTMNTEELMPYDYLAINHQYILDLLKKDAGVDKVVEAVSEHYMVVPETLYIKEQSQSN</sequence>
<dbReference type="InterPro" id="IPR008920">
    <property type="entry name" value="TF_FadR/GntR_C"/>
</dbReference>
<gene>
    <name evidence="5" type="ORF">LIZ65_08880</name>
</gene>
<name>A0ABS8DG61_9FIRM</name>
<dbReference type="Pfam" id="PF07729">
    <property type="entry name" value="FCD"/>
    <property type="match status" value="1"/>
</dbReference>
<evidence type="ECO:0000313" key="6">
    <source>
        <dbReference type="Proteomes" id="UP001299546"/>
    </source>
</evidence>
<accession>A0ABS8DG61</accession>
<dbReference type="EMBL" id="JAJCIS010000004">
    <property type="protein sequence ID" value="MCB7387403.1"/>
    <property type="molecule type" value="Genomic_DNA"/>
</dbReference>
<organism evidence="5 6">
    <name type="scientific">Bariatricus massiliensis</name>
    <dbReference type="NCBI Taxonomy" id="1745713"/>
    <lineage>
        <taxon>Bacteria</taxon>
        <taxon>Bacillati</taxon>
        <taxon>Bacillota</taxon>
        <taxon>Clostridia</taxon>
        <taxon>Lachnospirales</taxon>
        <taxon>Lachnospiraceae</taxon>
        <taxon>Bariatricus</taxon>
    </lineage>
</organism>
<keyword evidence="6" id="KW-1185">Reference proteome</keyword>
<keyword evidence="3" id="KW-0804">Transcription</keyword>
<dbReference type="SUPFAM" id="SSF48008">
    <property type="entry name" value="GntR ligand-binding domain-like"/>
    <property type="match status" value="1"/>
</dbReference>
<protein>
    <submittedName>
        <fullName evidence="5">GntR family transcriptional regulator</fullName>
    </submittedName>
</protein>
<dbReference type="Gene3D" id="1.20.120.530">
    <property type="entry name" value="GntR ligand-binding domain-like"/>
    <property type="match status" value="1"/>
</dbReference>
<dbReference type="SMART" id="SM00345">
    <property type="entry name" value="HTH_GNTR"/>
    <property type="match status" value="1"/>
</dbReference>
<dbReference type="InterPro" id="IPR036388">
    <property type="entry name" value="WH-like_DNA-bd_sf"/>
</dbReference>
<dbReference type="InterPro" id="IPR036390">
    <property type="entry name" value="WH_DNA-bd_sf"/>
</dbReference>
<dbReference type="InterPro" id="IPR011711">
    <property type="entry name" value="GntR_C"/>
</dbReference>
<dbReference type="Proteomes" id="UP001299546">
    <property type="component" value="Unassembled WGS sequence"/>
</dbReference>
<dbReference type="Gene3D" id="1.10.10.10">
    <property type="entry name" value="Winged helix-like DNA-binding domain superfamily/Winged helix DNA-binding domain"/>
    <property type="match status" value="1"/>
</dbReference>
<dbReference type="PANTHER" id="PTHR43537">
    <property type="entry name" value="TRANSCRIPTIONAL REGULATOR, GNTR FAMILY"/>
    <property type="match status" value="1"/>
</dbReference>
<evidence type="ECO:0000259" key="4">
    <source>
        <dbReference type="PROSITE" id="PS50949"/>
    </source>
</evidence>
<dbReference type="PROSITE" id="PS50949">
    <property type="entry name" value="HTH_GNTR"/>
    <property type="match status" value="1"/>
</dbReference>